<dbReference type="InterPro" id="IPR036188">
    <property type="entry name" value="FAD/NAD-bd_sf"/>
</dbReference>
<evidence type="ECO:0000259" key="4">
    <source>
        <dbReference type="Pfam" id="PF02910"/>
    </source>
</evidence>
<dbReference type="SUPFAM" id="SSF46977">
    <property type="entry name" value="Succinate dehydrogenase/fumarate reductase flavoprotein C-terminal domain"/>
    <property type="match status" value="1"/>
</dbReference>
<evidence type="ECO:0000313" key="6">
    <source>
        <dbReference type="Proteomes" id="UP000239089"/>
    </source>
</evidence>
<dbReference type="InterPro" id="IPR037099">
    <property type="entry name" value="Fum_R/Succ_DH_flav-like_C_sf"/>
</dbReference>
<keyword evidence="6" id="KW-1185">Reference proteome</keyword>
<evidence type="ECO:0000256" key="2">
    <source>
        <dbReference type="ARBA" id="ARBA00022827"/>
    </source>
</evidence>
<gene>
    <name evidence="5" type="ORF">CCR94_20910</name>
</gene>
<evidence type="ECO:0000256" key="1">
    <source>
        <dbReference type="ARBA" id="ARBA00001974"/>
    </source>
</evidence>
<keyword evidence="2" id="KW-0285">Flavoprotein</keyword>
<feature type="domain" description="Fumarate reductase/succinate dehydrogenase flavoprotein-like C-terminal" evidence="4">
    <location>
        <begin position="53"/>
        <end position="132"/>
    </location>
</feature>
<feature type="non-terminal residue" evidence="5">
    <location>
        <position position="1"/>
    </location>
</feature>
<dbReference type="Proteomes" id="UP000239089">
    <property type="component" value="Unassembled WGS sequence"/>
</dbReference>
<sequence length="159" mass="17062">HGANRLASNSLLEAVVYAARAAEDVKTVLSELPAPEAPPPAPRAIAPDAAGAREIRDIMQRHVGVLRDASGLRAALIRLLALREKAMKAENLDLRNRAEAALLIAAAAQKRRESRGGHFRTDYPQADPAQAQRSDITLNEALALARDSVDEKSHALARA</sequence>
<dbReference type="PANTHER" id="PTHR42716:SF2">
    <property type="entry name" value="L-ASPARTATE OXIDASE, CHLOROPLASTIC"/>
    <property type="match status" value="1"/>
</dbReference>
<evidence type="ECO:0000313" key="5">
    <source>
        <dbReference type="EMBL" id="PPQ27135.1"/>
    </source>
</evidence>
<dbReference type="InterPro" id="IPR015939">
    <property type="entry name" value="Fum_Rdtase/Succ_DH_flav-like_C"/>
</dbReference>
<comment type="caution">
    <text evidence="5">The sequence shown here is derived from an EMBL/GenBank/DDBJ whole genome shotgun (WGS) entry which is preliminary data.</text>
</comment>
<reference evidence="5 6" key="1">
    <citation type="journal article" date="2018" name="Arch. Microbiol.">
        <title>New insights into the metabolic potential of the phototrophic purple bacterium Rhodopila globiformis DSM 161(T) from its draft genome sequence and evidence for a vanadium-dependent nitrogenase.</title>
        <authorList>
            <person name="Imhoff J.F."/>
            <person name="Rahn T."/>
            <person name="Kunzel S."/>
            <person name="Neulinger S.C."/>
        </authorList>
    </citation>
    <scope>NUCLEOTIDE SEQUENCE [LARGE SCALE GENOMIC DNA]</scope>
    <source>
        <strain evidence="5 6">DSM 16996</strain>
    </source>
</reference>
<evidence type="ECO:0000256" key="3">
    <source>
        <dbReference type="SAM" id="MobiDB-lite"/>
    </source>
</evidence>
<keyword evidence="2" id="KW-0274">FAD</keyword>
<accession>A0A2S6MXP5</accession>
<name>A0A2S6MXP5_9HYPH</name>
<dbReference type="Pfam" id="PF02910">
    <property type="entry name" value="Succ_DH_flav_C"/>
    <property type="match status" value="1"/>
</dbReference>
<organism evidence="5 6">
    <name type="scientific">Rhodoblastus sphagnicola</name>
    <dbReference type="NCBI Taxonomy" id="333368"/>
    <lineage>
        <taxon>Bacteria</taxon>
        <taxon>Pseudomonadati</taxon>
        <taxon>Pseudomonadota</taxon>
        <taxon>Alphaproteobacteria</taxon>
        <taxon>Hyphomicrobiales</taxon>
        <taxon>Rhodoblastaceae</taxon>
        <taxon>Rhodoblastus</taxon>
    </lineage>
</organism>
<dbReference type="EMBL" id="NHSJ01000128">
    <property type="protein sequence ID" value="PPQ27135.1"/>
    <property type="molecule type" value="Genomic_DNA"/>
</dbReference>
<dbReference type="GO" id="GO:0008734">
    <property type="term" value="F:L-aspartate oxidase activity"/>
    <property type="evidence" value="ECO:0007669"/>
    <property type="project" value="InterPro"/>
</dbReference>
<dbReference type="Gene3D" id="1.20.58.100">
    <property type="entry name" value="Fumarate reductase/succinate dehydrogenase flavoprotein-like, C-terminal domain"/>
    <property type="match status" value="1"/>
</dbReference>
<feature type="region of interest" description="Disordered" evidence="3">
    <location>
        <begin position="113"/>
        <end position="134"/>
    </location>
</feature>
<protein>
    <recommendedName>
        <fullName evidence="4">Fumarate reductase/succinate dehydrogenase flavoprotein-like C-terminal domain-containing protein</fullName>
    </recommendedName>
</protein>
<comment type="cofactor">
    <cofactor evidence="1">
        <name>FAD</name>
        <dbReference type="ChEBI" id="CHEBI:57692"/>
    </cofactor>
</comment>
<dbReference type="PANTHER" id="PTHR42716">
    <property type="entry name" value="L-ASPARTATE OXIDASE"/>
    <property type="match status" value="1"/>
</dbReference>
<dbReference type="Gene3D" id="3.50.50.60">
    <property type="entry name" value="FAD/NAD(P)-binding domain"/>
    <property type="match status" value="1"/>
</dbReference>
<dbReference type="InterPro" id="IPR005288">
    <property type="entry name" value="NadB"/>
</dbReference>
<dbReference type="GO" id="GO:0034628">
    <property type="term" value="P:'de novo' NAD+ biosynthetic process from L-aspartate"/>
    <property type="evidence" value="ECO:0007669"/>
    <property type="project" value="TreeGrafter"/>
</dbReference>
<proteinExistence type="predicted"/>
<dbReference type="AlphaFoldDB" id="A0A2S6MXP5"/>